<dbReference type="OrthoDB" id="2428665at2"/>
<reference evidence="1" key="1">
    <citation type="submission" date="2016-10" db="EMBL/GenBank/DDBJ databases">
        <authorList>
            <person name="See-Too W.S."/>
        </authorList>
    </citation>
    <scope>NUCLEOTIDE SEQUENCE</scope>
    <source>
        <strain evidence="1">L10.15</strain>
        <plasmid evidence="1">pPS15-1</plasmid>
    </source>
</reference>
<evidence type="ECO:0000313" key="2">
    <source>
        <dbReference type="Proteomes" id="UP000053354"/>
    </source>
</evidence>
<dbReference type="AlphaFoldDB" id="A0A1B1S5W4"/>
<dbReference type="RefSeq" id="WP_049694978.1">
    <property type="nucleotide sequence ID" value="NZ_CP016541.2"/>
</dbReference>
<geneLocation type="plasmid" evidence="1 2">
    <name>pPS15-1</name>
</geneLocation>
<evidence type="ECO:0000313" key="1">
    <source>
        <dbReference type="EMBL" id="ANU28580.1"/>
    </source>
</evidence>
<dbReference type="EMBL" id="CP016541">
    <property type="protein sequence ID" value="ANU28580.1"/>
    <property type="molecule type" value="Genomic_DNA"/>
</dbReference>
<dbReference type="KEGG" id="pll:I858_016495"/>
<sequence>MNVKLEQLDRYLLTRENRLNAGDVLTVKLIDGMLTVYKEKDLESGKKKHVTLVEKFDDQLDMTIKDLLVNQL</sequence>
<keyword evidence="2" id="KW-1185">Reference proteome</keyword>
<proteinExistence type="predicted"/>
<name>A0A1B1S5W4_9BACL</name>
<dbReference type="Proteomes" id="UP000053354">
    <property type="component" value="Plasmid pPS15-1"/>
</dbReference>
<accession>A0A1B1S5W4</accession>
<organism evidence="1 2">
    <name type="scientific">Planococcus versutus</name>
    <dbReference type="NCBI Taxonomy" id="1302659"/>
    <lineage>
        <taxon>Bacteria</taxon>
        <taxon>Bacillati</taxon>
        <taxon>Bacillota</taxon>
        <taxon>Bacilli</taxon>
        <taxon>Bacillales</taxon>
        <taxon>Caryophanaceae</taxon>
        <taxon>Planococcus</taxon>
    </lineage>
</organism>
<gene>
    <name evidence="1" type="ORF">I858_016495</name>
</gene>
<keyword evidence="1" id="KW-0614">Plasmid</keyword>
<protein>
    <submittedName>
        <fullName evidence="1">Uncharacterized protein</fullName>
    </submittedName>
</protein>